<dbReference type="Proteomes" id="UP000036923">
    <property type="component" value="Unassembled WGS sequence"/>
</dbReference>
<protein>
    <submittedName>
        <fullName evidence="1">Uncharacterized protein</fullName>
    </submittedName>
</protein>
<evidence type="ECO:0000313" key="2">
    <source>
        <dbReference type="Proteomes" id="UP000036923"/>
    </source>
</evidence>
<proteinExistence type="predicted"/>
<evidence type="ECO:0000313" key="1">
    <source>
        <dbReference type="EMBL" id="KNY24753.1"/>
    </source>
</evidence>
<dbReference type="RefSeq" id="WP_160317675.1">
    <property type="nucleotide sequence ID" value="NZ_LGTC01000001.1"/>
</dbReference>
<accession>A0A0L6JGA6</accession>
<comment type="caution">
    <text evidence="1">The sequence shown here is derived from an EMBL/GenBank/DDBJ whole genome shotgun (WGS) entry which is preliminary data.</text>
</comment>
<dbReference type="EMBL" id="LGTC01000001">
    <property type="protein sequence ID" value="KNY24753.1"/>
    <property type="molecule type" value="Genomic_DNA"/>
</dbReference>
<sequence length="82" mass="9820">MTILLLKNINVKDRLDKGKQVGLLERQMNPQLLSSLEEKKVGDYFYSLTYINDEIKERSRCDVSKKQYYFIDTWHTFTSIRL</sequence>
<organism evidence="1 2">
    <name type="scientific">Pseudobacteroides cellulosolvens ATCC 35603 = DSM 2933</name>
    <dbReference type="NCBI Taxonomy" id="398512"/>
    <lineage>
        <taxon>Bacteria</taxon>
        <taxon>Bacillati</taxon>
        <taxon>Bacillota</taxon>
        <taxon>Clostridia</taxon>
        <taxon>Eubacteriales</taxon>
        <taxon>Oscillospiraceae</taxon>
        <taxon>Pseudobacteroides</taxon>
    </lineage>
</organism>
<name>A0A0L6JGA6_9FIRM</name>
<dbReference type="STRING" id="398512.Bccel_0010"/>
<gene>
    <name evidence="1" type="ORF">Bccel_0010</name>
</gene>
<reference evidence="2" key="1">
    <citation type="submission" date="2015-07" db="EMBL/GenBank/DDBJ databases">
        <title>Near-Complete Genome Sequence of the Cellulolytic Bacterium Bacteroides (Pseudobacteroides) cellulosolvens ATCC 35603.</title>
        <authorList>
            <person name="Dassa B."/>
            <person name="Utturkar S.M."/>
            <person name="Klingeman D.M."/>
            <person name="Hurt R.A."/>
            <person name="Keller M."/>
            <person name="Xu J."/>
            <person name="Reddy Y.H.K."/>
            <person name="Borovok I."/>
            <person name="Grinberg I.R."/>
            <person name="Lamed R."/>
            <person name="Zhivin O."/>
            <person name="Bayer E.A."/>
            <person name="Brown S.D."/>
        </authorList>
    </citation>
    <scope>NUCLEOTIDE SEQUENCE [LARGE SCALE GENOMIC DNA]</scope>
    <source>
        <strain evidence="2">DSM 2933</strain>
    </source>
</reference>
<dbReference type="AlphaFoldDB" id="A0A0L6JGA6"/>
<keyword evidence="2" id="KW-1185">Reference proteome</keyword>